<reference evidence="2" key="1">
    <citation type="submission" date="2016-04" db="EMBL/GenBank/DDBJ databases">
        <authorList>
            <person name="Quiroz-Castaneda R.E."/>
            <person name="Martinez-Ocampo F."/>
        </authorList>
    </citation>
    <scope>NUCLEOTIDE SEQUENCE [LARGE SCALE GENOMIC DNA]</scope>
    <source>
        <strain evidence="2">INIFAP01</strain>
    </source>
</reference>
<organism evidence="1 2">
    <name type="scientific">Candidatus Mycoplasma haematobovis</name>
    <dbReference type="NCBI Taxonomy" id="432608"/>
    <lineage>
        <taxon>Bacteria</taxon>
        <taxon>Bacillati</taxon>
        <taxon>Mycoplasmatota</taxon>
        <taxon>Mollicutes</taxon>
        <taxon>Mycoplasmataceae</taxon>
        <taxon>Mycoplasma</taxon>
    </lineage>
</organism>
<dbReference type="EMBL" id="LWUJ01000010">
    <property type="protein sequence ID" value="OAL10517.1"/>
    <property type="molecule type" value="Genomic_DNA"/>
</dbReference>
<dbReference type="RefSeq" id="WP_187149751.1">
    <property type="nucleotide sequence ID" value="NZ_LWUJ01000010.1"/>
</dbReference>
<dbReference type="STRING" id="432608.A6V39_00435"/>
<protein>
    <submittedName>
        <fullName evidence="1">Uncharacterized protein</fullName>
    </submittedName>
</protein>
<dbReference type="AlphaFoldDB" id="A0A1A9QDF9"/>
<gene>
    <name evidence="1" type="ORF">A6V39_00435</name>
</gene>
<keyword evidence="2" id="KW-1185">Reference proteome</keyword>
<evidence type="ECO:0000313" key="2">
    <source>
        <dbReference type="Proteomes" id="UP000077623"/>
    </source>
</evidence>
<evidence type="ECO:0000313" key="1">
    <source>
        <dbReference type="EMBL" id="OAL10517.1"/>
    </source>
</evidence>
<accession>A0A1A9QDF9</accession>
<comment type="caution">
    <text evidence="1">The sequence shown here is derived from an EMBL/GenBank/DDBJ whole genome shotgun (WGS) entry which is preliminary data.</text>
</comment>
<dbReference type="Proteomes" id="UP000077623">
    <property type="component" value="Unassembled WGS sequence"/>
</dbReference>
<name>A0A1A9QDF9_9MOLU</name>
<sequence>MKSIIIKSTIGTLSVGGLATGSYYGWQAFNKEPTIKDLLVAKNLTLFEMSDVSAWQTKFDTFRKDDNKLPKLSTALKEGKASFEVSKERDNADGGQELKNWCEAVFKLKKSEAKGNKTLDNAEILCSEPKANR</sequence>
<proteinExistence type="predicted"/>